<evidence type="ECO:0000256" key="2">
    <source>
        <dbReference type="ARBA" id="ARBA00022737"/>
    </source>
</evidence>
<feature type="repeat" description="PPR" evidence="3">
    <location>
        <begin position="256"/>
        <end position="290"/>
    </location>
</feature>
<dbReference type="Pfam" id="PF20431">
    <property type="entry name" value="E_motif"/>
    <property type="match status" value="1"/>
</dbReference>
<dbReference type="PROSITE" id="PS51375">
    <property type="entry name" value="PPR"/>
    <property type="match status" value="3"/>
</dbReference>
<gene>
    <name evidence="4" type="ORF">B296_00029496</name>
</gene>
<evidence type="ECO:0000256" key="3">
    <source>
        <dbReference type="PROSITE-ProRule" id="PRU00708"/>
    </source>
</evidence>
<dbReference type="FunFam" id="1.25.40.10:FF:000333">
    <property type="entry name" value="Pentatricopeptide repeat-containing protein"/>
    <property type="match status" value="1"/>
</dbReference>
<name>A0A426XY25_ENSVE</name>
<protein>
    <recommendedName>
        <fullName evidence="6">Pentacotripeptide-repeat region of PRORP domain-containing protein</fullName>
    </recommendedName>
</protein>
<dbReference type="InterPro" id="IPR046848">
    <property type="entry name" value="E_motif"/>
</dbReference>
<sequence length="542" mass="60011">MVVMKSVSDTADQVAVLLGKCGAMSHLLQAHALLLKSGLARCPYLQAKLLTLAALRSWGSLHHARSLFDAAPSSAIPHLCDPIIRAYSRSIAPLGAVPVYNLMCRRRIPPSAFTFPFLLKACARAASEAGDAEGPGLSSVALCLARKGAEIHCRILRLGFQSDALVRNSLMSMYSHCGHIHDARNLFDETSEKTVVSWNVMLAAYHRVGDHDATDRLFHSMPEKNVASWNSMITRHVHSGDIAAANRVFLQMPQKDAISWNSMIAGYVRVKSYWRALELFKQMRTRNVKPTELTIVSVLGACAETGVLDLGQEIHFYLNNNGYRIEGYVGNALLDMYAKCGSLKMAKQLFDTMGWKHVTCWNAMIMALAVHGHSEEALELFASMERETSHGGAKPNRITFLGVLIACSHKGLLKEGQAFFERMIEEYKIEPNIKHYGCMVDLLSRSGLVEEAYQMIKEMPIKANVVLWKTILSACRVYGNVELAERAFKELAKLGSPSDAEYVLMSNIYAEAERWADVGRLRTGMIGCSISKLPGCSKIELI</sequence>
<dbReference type="GO" id="GO:0009451">
    <property type="term" value="P:RNA modification"/>
    <property type="evidence" value="ECO:0007669"/>
    <property type="project" value="InterPro"/>
</dbReference>
<feature type="repeat" description="PPR" evidence="3">
    <location>
        <begin position="357"/>
        <end position="387"/>
    </location>
</feature>
<dbReference type="FunFam" id="1.25.40.10:FF:000345">
    <property type="entry name" value="Pentatricopeptide repeat-containing protein"/>
    <property type="match status" value="1"/>
</dbReference>
<evidence type="ECO:0000256" key="1">
    <source>
        <dbReference type="ARBA" id="ARBA00006643"/>
    </source>
</evidence>
<dbReference type="Pfam" id="PF13041">
    <property type="entry name" value="PPR_2"/>
    <property type="match status" value="1"/>
</dbReference>
<evidence type="ECO:0000313" key="4">
    <source>
        <dbReference type="EMBL" id="RRT44362.1"/>
    </source>
</evidence>
<dbReference type="InterPro" id="IPR011990">
    <property type="entry name" value="TPR-like_helical_dom_sf"/>
</dbReference>
<dbReference type="PANTHER" id="PTHR47926">
    <property type="entry name" value="PENTATRICOPEPTIDE REPEAT-CONTAINING PROTEIN"/>
    <property type="match status" value="1"/>
</dbReference>
<feature type="repeat" description="PPR" evidence="3">
    <location>
        <begin position="194"/>
        <end position="228"/>
    </location>
</feature>
<dbReference type="Proteomes" id="UP000287651">
    <property type="component" value="Unassembled WGS sequence"/>
</dbReference>
<reference evidence="4 5" key="1">
    <citation type="journal article" date="2014" name="Agronomy (Basel)">
        <title>A Draft Genome Sequence for Ensete ventricosum, the Drought-Tolerant Tree Against Hunger.</title>
        <authorList>
            <person name="Harrison J."/>
            <person name="Moore K.A."/>
            <person name="Paszkiewicz K."/>
            <person name="Jones T."/>
            <person name="Grant M."/>
            <person name="Ambacheew D."/>
            <person name="Muzemil S."/>
            <person name="Studholme D.J."/>
        </authorList>
    </citation>
    <scope>NUCLEOTIDE SEQUENCE [LARGE SCALE GENOMIC DNA]</scope>
</reference>
<evidence type="ECO:0000313" key="5">
    <source>
        <dbReference type="Proteomes" id="UP000287651"/>
    </source>
</evidence>
<dbReference type="AlphaFoldDB" id="A0A426XY25"/>
<keyword evidence="2" id="KW-0677">Repeat</keyword>
<dbReference type="Pfam" id="PF01535">
    <property type="entry name" value="PPR"/>
    <property type="match status" value="7"/>
</dbReference>
<dbReference type="GO" id="GO:0003723">
    <property type="term" value="F:RNA binding"/>
    <property type="evidence" value="ECO:0007669"/>
    <property type="project" value="InterPro"/>
</dbReference>
<dbReference type="InterPro" id="IPR046960">
    <property type="entry name" value="PPR_At4g14850-like_plant"/>
</dbReference>
<accession>A0A426XY25</accession>
<comment type="similarity">
    <text evidence="1">Belongs to the PPR family. PCMP-H subfamily.</text>
</comment>
<organism evidence="4 5">
    <name type="scientific">Ensete ventricosum</name>
    <name type="common">Abyssinian banana</name>
    <name type="synonym">Musa ensete</name>
    <dbReference type="NCBI Taxonomy" id="4639"/>
    <lineage>
        <taxon>Eukaryota</taxon>
        <taxon>Viridiplantae</taxon>
        <taxon>Streptophyta</taxon>
        <taxon>Embryophyta</taxon>
        <taxon>Tracheophyta</taxon>
        <taxon>Spermatophyta</taxon>
        <taxon>Magnoliopsida</taxon>
        <taxon>Liliopsida</taxon>
        <taxon>Zingiberales</taxon>
        <taxon>Musaceae</taxon>
        <taxon>Ensete</taxon>
    </lineage>
</organism>
<proteinExistence type="inferred from homology"/>
<dbReference type="PANTHER" id="PTHR47926:SF344">
    <property type="entry name" value="OS07G0636900 PROTEIN"/>
    <property type="match status" value="1"/>
</dbReference>
<evidence type="ECO:0008006" key="6">
    <source>
        <dbReference type="Google" id="ProtNLM"/>
    </source>
</evidence>
<dbReference type="InterPro" id="IPR002885">
    <property type="entry name" value="PPR_rpt"/>
</dbReference>
<dbReference type="NCBIfam" id="TIGR00756">
    <property type="entry name" value="PPR"/>
    <property type="match status" value="3"/>
</dbReference>
<comment type="caution">
    <text evidence="4">The sequence shown here is derived from an EMBL/GenBank/DDBJ whole genome shotgun (WGS) entry which is preliminary data.</text>
</comment>
<dbReference type="Gene3D" id="1.25.40.10">
    <property type="entry name" value="Tetratricopeptide repeat domain"/>
    <property type="match status" value="4"/>
</dbReference>
<dbReference type="EMBL" id="AMZH03016507">
    <property type="protein sequence ID" value="RRT44362.1"/>
    <property type="molecule type" value="Genomic_DNA"/>
</dbReference>